<sequence length="83" mass="9234">MLEYVESGVISTGATRAGMLVLVGAFVERAILFWGFLADSDTVYIPSLQGYIPSLQINMPPFPVYMYSFPVNMPSFPVYKPSF</sequence>
<evidence type="ECO:0000313" key="2">
    <source>
        <dbReference type="Proteomes" id="UP001164746"/>
    </source>
</evidence>
<dbReference type="EMBL" id="CP111016">
    <property type="protein sequence ID" value="WAR06002.1"/>
    <property type="molecule type" value="Genomic_DNA"/>
</dbReference>
<gene>
    <name evidence="1" type="ORF">MAR_021371</name>
</gene>
<reference evidence="1" key="1">
    <citation type="submission" date="2022-11" db="EMBL/GenBank/DDBJ databases">
        <title>Centuries of genome instability and evolution in soft-shell clam transmissible cancer (bioRxiv).</title>
        <authorList>
            <person name="Hart S.F.M."/>
            <person name="Yonemitsu M.A."/>
            <person name="Giersch R.M."/>
            <person name="Beal B.F."/>
            <person name="Arriagada G."/>
            <person name="Davis B.W."/>
            <person name="Ostrander E.A."/>
            <person name="Goff S.P."/>
            <person name="Metzger M.J."/>
        </authorList>
    </citation>
    <scope>NUCLEOTIDE SEQUENCE</scope>
    <source>
        <strain evidence="1">MELC-2E11</strain>
        <tissue evidence="1">Siphon/mantle</tissue>
    </source>
</reference>
<keyword evidence="2" id="KW-1185">Reference proteome</keyword>
<organism evidence="1 2">
    <name type="scientific">Mya arenaria</name>
    <name type="common">Soft-shell clam</name>
    <dbReference type="NCBI Taxonomy" id="6604"/>
    <lineage>
        <taxon>Eukaryota</taxon>
        <taxon>Metazoa</taxon>
        <taxon>Spiralia</taxon>
        <taxon>Lophotrochozoa</taxon>
        <taxon>Mollusca</taxon>
        <taxon>Bivalvia</taxon>
        <taxon>Autobranchia</taxon>
        <taxon>Heteroconchia</taxon>
        <taxon>Euheterodonta</taxon>
        <taxon>Imparidentia</taxon>
        <taxon>Neoheterodontei</taxon>
        <taxon>Myida</taxon>
        <taxon>Myoidea</taxon>
        <taxon>Myidae</taxon>
        <taxon>Mya</taxon>
    </lineage>
</organism>
<evidence type="ECO:0000313" key="1">
    <source>
        <dbReference type="EMBL" id="WAR06002.1"/>
    </source>
</evidence>
<dbReference type="Proteomes" id="UP001164746">
    <property type="component" value="Chromosome 5"/>
</dbReference>
<protein>
    <submittedName>
        <fullName evidence="1">Uncharacterized protein</fullName>
    </submittedName>
</protein>
<proteinExistence type="predicted"/>
<accession>A0ABY7EAN6</accession>
<name>A0ABY7EAN6_MYAAR</name>